<dbReference type="InterPro" id="IPR000064">
    <property type="entry name" value="NLP_P60_dom"/>
</dbReference>
<evidence type="ECO:0000256" key="3">
    <source>
        <dbReference type="ARBA" id="ARBA00022729"/>
    </source>
</evidence>
<evidence type="ECO:0000256" key="6">
    <source>
        <dbReference type="SAM" id="Coils"/>
    </source>
</evidence>
<keyword evidence="4" id="KW-0378">Hydrolase</keyword>
<dbReference type="OrthoDB" id="9808890at2"/>
<feature type="coiled-coil region" evidence="6">
    <location>
        <begin position="150"/>
        <end position="240"/>
    </location>
</feature>
<keyword evidence="5" id="KW-0788">Thiol protease</keyword>
<dbReference type="AlphaFoldDB" id="D9SNM6"/>
<protein>
    <submittedName>
        <fullName evidence="9">NLP/P60 protein</fullName>
    </submittedName>
</protein>
<proteinExistence type="inferred from homology"/>
<dbReference type="SUPFAM" id="SSF54001">
    <property type="entry name" value="Cysteine proteinases"/>
    <property type="match status" value="1"/>
</dbReference>
<keyword evidence="3 7" id="KW-0732">Signal</keyword>
<dbReference type="RefSeq" id="WP_010075352.1">
    <property type="nucleotide sequence ID" value="NC_014393.1"/>
</dbReference>
<keyword evidence="6" id="KW-0175">Coiled coil</keyword>
<dbReference type="Pfam" id="PF00877">
    <property type="entry name" value="NLPC_P60"/>
    <property type="match status" value="1"/>
</dbReference>
<reference evidence="9 10" key="1">
    <citation type="submission" date="2010-08" db="EMBL/GenBank/DDBJ databases">
        <title>Complete sequence of Clostridium cellulovorans 743B.</title>
        <authorList>
            <consortium name="US DOE Joint Genome Institute"/>
            <person name="Lucas S."/>
            <person name="Copeland A."/>
            <person name="Lapidus A."/>
            <person name="Cheng J.-F."/>
            <person name="Bruce D."/>
            <person name="Goodwin L."/>
            <person name="Pitluck S."/>
            <person name="Chertkov O."/>
            <person name="Detter J.C."/>
            <person name="Han C."/>
            <person name="Tapia R."/>
            <person name="Land M."/>
            <person name="Hauser L."/>
            <person name="Chang Y.-J."/>
            <person name="Jeffries C."/>
            <person name="Kyrpides N."/>
            <person name="Ivanova N."/>
            <person name="Mikhailova N."/>
            <person name="Hemme C.L."/>
            <person name="Woyke T."/>
        </authorList>
    </citation>
    <scope>NUCLEOTIDE SEQUENCE [LARGE SCALE GENOMIC DNA]</scope>
    <source>
        <strain evidence="10">ATCC 35296 / DSM 3052 / OCM 3 / 743B</strain>
    </source>
</reference>
<feature type="coiled-coil region" evidence="6">
    <location>
        <begin position="34"/>
        <end position="110"/>
    </location>
</feature>
<dbReference type="InterPro" id="IPR057309">
    <property type="entry name" value="PcsB_CC"/>
</dbReference>
<dbReference type="eggNOG" id="COG0791">
    <property type="taxonomic scope" value="Bacteria"/>
</dbReference>
<evidence type="ECO:0000256" key="1">
    <source>
        <dbReference type="ARBA" id="ARBA00007074"/>
    </source>
</evidence>
<dbReference type="GO" id="GO:0008234">
    <property type="term" value="F:cysteine-type peptidase activity"/>
    <property type="evidence" value="ECO:0007669"/>
    <property type="project" value="UniProtKB-KW"/>
</dbReference>
<dbReference type="PANTHER" id="PTHR47053:SF1">
    <property type="entry name" value="MUREIN DD-ENDOPEPTIDASE MEPH-RELATED"/>
    <property type="match status" value="1"/>
</dbReference>
<gene>
    <name evidence="9" type="ordered locus">Clocel_0108</name>
</gene>
<dbReference type="eggNOG" id="COG3883">
    <property type="taxonomic scope" value="Bacteria"/>
</dbReference>
<evidence type="ECO:0000256" key="5">
    <source>
        <dbReference type="ARBA" id="ARBA00022807"/>
    </source>
</evidence>
<dbReference type="InterPro" id="IPR051202">
    <property type="entry name" value="Peptidase_C40"/>
</dbReference>
<dbReference type="EMBL" id="CP002160">
    <property type="protein sequence ID" value="ADL49897.1"/>
    <property type="molecule type" value="Genomic_DNA"/>
</dbReference>
<accession>D9SNM6</accession>
<dbReference type="Gene3D" id="6.10.250.3150">
    <property type="match status" value="1"/>
</dbReference>
<dbReference type="InterPro" id="IPR038765">
    <property type="entry name" value="Papain-like_cys_pep_sf"/>
</dbReference>
<dbReference type="GO" id="GO:0006508">
    <property type="term" value="P:proteolysis"/>
    <property type="evidence" value="ECO:0007669"/>
    <property type="project" value="UniProtKB-KW"/>
</dbReference>
<feature type="domain" description="NlpC/P60" evidence="8">
    <location>
        <begin position="267"/>
        <end position="390"/>
    </location>
</feature>
<comment type="similarity">
    <text evidence="1">Belongs to the peptidase C40 family.</text>
</comment>
<dbReference type="HOGENOM" id="CLU_034085_0_0_9"/>
<evidence type="ECO:0000313" key="10">
    <source>
        <dbReference type="Proteomes" id="UP000002730"/>
    </source>
</evidence>
<feature type="chain" id="PRO_5003128244" evidence="7">
    <location>
        <begin position="28"/>
        <end position="390"/>
    </location>
</feature>
<keyword evidence="10" id="KW-1185">Reference proteome</keyword>
<dbReference type="KEGG" id="ccb:Clocel_0108"/>
<dbReference type="STRING" id="573061.Clocel_0108"/>
<feature type="signal peptide" evidence="7">
    <location>
        <begin position="1"/>
        <end position="27"/>
    </location>
</feature>
<evidence type="ECO:0000259" key="8">
    <source>
        <dbReference type="PROSITE" id="PS51935"/>
    </source>
</evidence>
<dbReference type="Proteomes" id="UP000002730">
    <property type="component" value="Chromosome"/>
</dbReference>
<organism evidence="9 10">
    <name type="scientific">Clostridium cellulovorans (strain ATCC 35296 / DSM 3052 / OCM 3 / 743B)</name>
    <dbReference type="NCBI Taxonomy" id="573061"/>
    <lineage>
        <taxon>Bacteria</taxon>
        <taxon>Bacillati</taxon>
        <taxon>Bacillota</taxon>
        <taxon>Clostridia</taxon>
        <taxon>Eubacteriales</taxon>
        <taxon>Clostridiaceae</taxon>
        <taxon>Clostridium</taxon>
    </lineage>
</organism>
<sequence length="390" mass="43275">MNKRIAQLLVAVGLVISITLPSVSTYAVPTEAEVQASQAQVDEARAKVEAAEKKVAEITTEIQKYDQKITDLVIKKQETTENIGNTEADIKKTEEDIKAKQQEVDENQKRFEERMKALYKRGGQNIIEILFDSKNLGELIGKIEGAKKIADHDKKLLADLEAQKQELKDKSEDLETKKKELVDLQQQQQQSIDQVNAEKAKQQPLLAQAEAQRAEVQALLNSSEGAYAIIKAEYDEMEQKLTQGTGNSSTTGAGVSVEPSRGEILYSGDVGALLREAERLREKGIYYADAGTTEEGFDCSGFVQYVYRQCGYNITRTTYTQIKDGQPVEPNIASLRPGDLVFFGDPYAPHHVGMYIGDGMYVHSPETGKKLQNAYLSNNSEFSAARRIIG</sequence>
<evidence type="ECO:0000256" key="7">
    <source>
        <dbReference type="SAM" id="SignalP"/>
    </source>
</evidence>
<dbReference type="PANTHER" id="PTHR47053">
    <property type="entry name" value="MUREIN DD-ENDOPEPTIDASE MEPH-RELATED"/>
    <property type="match status" value="1"/>
</dbReference>
<evidence type="ECO:0000256" key="2">
    <source>
        <dbReference type="ARBA" id="ARBA00022670"/>
    </source>
</evidence>
<dbReference type="Gene3D" id="3.90.1720.10">
    <property type="entry name" value="endopeptidase domain like (from Nostoc punctiforme)"/>
    <property type="match status" value="1"/>
</dbReference>
<evidence type="ECO:0000313" key="9">
    <source>
        <dbReference type="EMBL" id="ADL49897.1"/>
    </source>
</evidence>
<dbReference type="PROSITE" id="PS51935">
    <property type="entry name" value="NLPC_P60"/>
    <property type="match status" value="1"/>
</dbReference>
<name>D9SNM6_CLOC7</name>
<evidence type="ECO:0000256" key="4">
    <source>
        <dbReference type="ARBA" id="ARBA00022801"/>
    </source>
</evidence>
<dbReference type="Pfam" id="PF24568">
    <property type="entry name" value="CC_PcsB"/>
    <property type="match status" value="1"/>
</dbReference>
<keyword evidence="2" id="KW-0645">Protease</keyword>